<sequence length="85" mass="9714">MIAILWTFLITLEVCSEHASGHLEYIKCESTMLHSSIPAHSQPHSAHFYQSDSIIKLNRELWSQVSPTRGNLPQPNSWLGELFDH</sequence>
<evidence type="ECO:0000256" key="1">
    <source>
        <dbReference type="SAM" id="SignalP"/>
    </source>
</evidence>
<dbReference type="RefSeq" id="XP_013345837.1">
    <property type="nucleotide sequence ID" value="XM_013490383.1"/>
</dbReference>
<reference evidence="2 3" key="1">
    <citation type="journal article" date="2014" name="BMC Genomics">
        <title>Genome sequencing of four Aureobasidium pullulans varieties: biotechnological potential, stress tolerance, and description of new species.</title>
        <authorList>
            <person name="Gostin Ar C."/>
            <person name="Ohm R.A."/>
            <person name="Kogej T."/>
            <person name="Sonjak S."/>
            <person name="Turk M."/>
            <person name="Zajc J."/>
            <person name="Zalar P."/>
            <person name="Grube M."/>
            <person name="Sun H."/>
            <person name="Han J."/>
            <person name="Sharma A."/>
            <person name="Chiniquy J."/>
            <person name="Ngan C.Y."/>
            <person name="Lipzen A."/>
            <person name="Barry K."/>
            <person name="Grigoriev I.V."/>
            <person name="Gunde-Cimerman N."/>
        </authorList>
    </citation>
    <scope>NUCLEOTIDE SEQUENCE [LARGE SCALE GENOMIC DNA]</scope>
    <source>
        <strain evidence="2 3">EXF-2481</strain>
    </source>
</reference>
<organism evidence="2 3">
    <name type="scientific">Aureobasidium subglaciale (strain EXF-2481)</name>
    <name type="common">Aureobasidium pullulans var. subglaciale</name>
    <dbReference type="NCBI Taxonomy" id="1043005"/>
    <lineage>
        <taxon>Eukaryota</taxon>
        <taxon>Fungi</taxon>
        <taxon>Dikarya</taxon>
        <taxon>Ascomycota</taxon>
        <taxon>Pezizomycotina</taxon>
        <taxon>Dothideomycetes</taxon>
        <taxon>Dothideomycetidae</taxon>
        <taxon>Dothideales</taxon>
        <taxon>Saccotheciaceae</taxon>
        <taxon>Aureobasidium</taxon>
    </lineage>
</organism>
<feature type="signal peptide" evidence="1">
    <location>
        <begin position="1"/>
        <end position="21"/>
    </location>
</feature>
<feature type="chain" id="PRO_5001703519" description="Secreted protein" evidence="1">
    <location>
        <begin position="22"/>
        <end position="85"/>
    </location>
</feature>
<dbReference type="InParanoid" id="A0A074YMA7"/>
<protein>
    <recommendedName>
        <fullName evidence="4">Secreted protein</fullName>
    </recommendedName>
</protein>
<evidence type="ECO:0000313" key="2">
    <source>
        <dbReference type="EMBL" id="KEQ97164.1"/>
    </source>
</evidence>
<evidence type="ECO:0008006" key="4">
    <source>
        <dbReference type="Google" id="ProtNLM"/>
    </source>
</evidence>
<name>A0A074YMA7_AURSE</name>
<dbReference type="Proteomes" id="UP000030641">
    <property type="component" value="Unassembled WGS sequence"/>
</dbReference>
<dbReference type="AlphaFoldDB" id="A0A074YMA7"/>
<proteinExistence type="predicted"/>
<dbReference type="GeneID" id="25365908"/>
<gene>
    <name evidence="2" type="ORF">AUEXF2481DRAFT_37692</name>
</gene>
<evidence type="ECO:0000313" key="3">
    <source>
        <dbReference type="Proteomes" id="UP000030641"/>
    </source>
</evidence>
<dbReference type="EMBL" id="KL584754">
    <property type="protein sequence ID" value="KEQ97164.1"/>
    <property type="molecule type" value="Genomic_DNA"/>
</dbReference>
<keyword evidence="1" id="KW-0732">Signal</keyword>
<dbReference type="HOGENOM" id="CLU_2512270_0_0_1"/>
<accession>A0A074YMA7</accession>
<keyword evidence="3" id="KW-1185">Reference proteome</keyword>